<dbReference type="EMBL" id="JARK01001370">
    <property type="protein sequence ID" value="EYC16192.1"/>
    <property type="molecule type" value="Genomic_DNA"/>
</dbReference>
<comment type="caution">
    <text evidence="2">The sequence shown here is derived from an EMBL/GenBank/DDBJ whole genome shotgun (WGS) entry which is preliminary data.</text>
</comment>
<gene>
    <name evidence="2" type="primary">Acey_s0034.g2851</name>
    <name evidence="2" type="ORF">Y032_0034g2851</name>
</gene>
<proteinExistence type="predicted"/>
<keyword evidence="3" id="KW-1185">Reference proteome</keyword>
<evidence type="ECO:0000313" key="2">
    <source>
        <dbReference type="EMBL" id="EYC16192.1"/>
    </source>
</evidence>
<sequence length="250" mass="27360">MSRLVLSKLCGSKYKQREGEERIIYSQAPHQSVNDPTMNDVGPARLIGIYGGTCFLVYLETNGFTKASEHVVVDHVWLAAAGAVLPITDVPYATEGKVFNSWLVRRHGPLIDEWSIALAMFGTMFYCTLAYHCFAEIFVSIPFLVLLHAGAFATSCFLVVAAGSACQYSLEPDYETMQVNLLLLYAHCDPKVGVDGFGLSAASKSTRRNRAAYHGVAAAVANLGFLDGYSSHLMLTNKKTNYLSRITLSL</sequence>
<name>A0A016UMW0_9BILA</name>
<keyword evidence="1" id="KW-1133">Transmembrane helix</keyword>
<dbReference type="STRING" id="53326.A0A016UMW0"/>
<dbReference type="AlphaFoldDB" id="A0A016UMW0"/>
<accession>A0A016UMW0</accession>
<dbReference type="OrthoDB" id="5845610at2759"/>
<protein>
    <submittedName>
        <fullName evidence="2">Uncharacterized protein</fullName>
    </submittedName>
</protein>
<organism evidence="2 3">
    <name type="scientific">Ancylostoma ceylanicum</name>
    <dbReference type="NCBI Taxonomy" id="53326"/>
    <lineage>
        <taxon>Eukaryota</taxon>
        <taxon>Metazoa</taxon>
        <taxon>Ecdysozoa</taxon>
        <taxon>Nematoda</taxon>
        <taxon>Chromadorea</taxon>
        <taxon>Rhabditida</taxon>
        <taxon>Rhabditina</taxon>
        <taxon>Rhabditomorpha</taxon>
        <taxon>Strongyloidea</taxon>
        <taxon>Ancylostomatidae</taxon>
        <taxon>Ancylostomatinae</taxon>
        <taxon>Ancylostoma</taxon>
    </lineage>
</organism>
<evidence type="ECO:0000313" key="3">
    <source>
        <dbReference type="Proteomes" id="UP000024635"/>
    </source>
</evidence>
<evidence type="ECO:0000256" key="1">
    <source>
        <dbReference type="SAM" id="Phobius"/>
    </source>
</evidence>
<feature type="transmembrane region" description="Helical" evidence="1">
    <location>
        <begin position="114"/>
        <end position="131"/>
    </location>
</feature>
<reference evidence="3" key="1">
    <citation type="journal article" date="2015" name="Nat. Genet.">
        <title>The genome and transcriptome of the zoonotic hookworm Ancylostoma ceylanicum identify infection-specific gene families.</title>
        <authorList>
            <person name="Schwarz E.M."/>
            <person name="Hu Y."/>
            <person name="Antoshechkin I."/>
            <person name="Miller M.M."/>
            <person name="Sternberg P.W."/>
            <person name="Aroian R.V."/>
        </authorList>
    </citation>
    <scope>NUCLEOTIDE SEQUENCE</scope>
    <source>
        <strain evidence="3">HY135</strain>
    </source>
</reference>
<feature type="transmembrane region" description="Helical" evidence="1">
    <location>
        <begin position="137"/>
        <end position="160"/>
    </location>
</feature>
<dbReference type="Proteomes" id="UP000024635">
    <property type="component" value="Unassembled WGS sequence"/>
</dbReference>
<keyword evidence="1" id="KW-0812">Transmembrane</keyword>
<keyword evidence="1" id="KW-0472">Membrane</keyword>